<gene>
    <name evidence="2" type="ORF">EWE75_01425</name>
</gene>
<dbReference type="AlphaFoldDB" id="A0A4Q6Y8Q2"/>
<proteinExistence type="predicted"/>
<feature type="region of interest" description="Disordered" evidence="1">
    <location>
        <begin position="113"/>
        <end position="158"/>
    </location>
</feature>
<reference evidence="2 3" key="1">
    <citation type="submission" date="2019-02" db="EMBL/GenBank/DDBJ databases">
        <authorList>
            <person name="Li Y."/>
        </authorList>
    </citation>
    <scope>NUCLEOTIDE SEQUENCE [LARGE SCALE GENOMIC DNA]</scope>
    <source>
        <strain evidence="2 3">3-7</strain>
    </source>
</reference>
<dbReference type="OrthoDB" id="9811127at2"/>
<evidence type="ECO:0000256" key="1">
    <source>
        <dbReference type="SAM" id="MobiDB-lite"/>
    </source>
</evidence>
<feature type="compositionally biased region" description="Low complexity" evidence="1">
    <location>
        <begin position="113"/>
        <end position="132"/>
    </location>
</feature>
<dbReference type="Proteomes" id="UP000292085">
    <property type="component" value="Unassembled WGS sequence"/>
</dbReference>
<evidence type="ECO:0000313" key="3">
    <source>
        <dbReference type="Proteomes" id="UP000292085"/>
    </source>
</evidence>
<sequence length="158" mass="16989">MIHADAPLRRAGYGAGYIDRAGTLGNRRTYREKILDMSAKRASLCAAAHCSERTVNTIRGTFMEQDRISQVRQRAHAIWIEQGQPEGAADQHWAQAEAEFDTAEASATITPASADVAAPEAPAEPAPETVATPEPPVAAAPAAKKPVKRRVKPLTPIR</sequence>
<dbReference type="EMBL" id="SGIS01000002">
    <property type="protein sequence ID" value="RZF66077.1"/>
    <property type="molecule type" value="Genomic_DNA"/>
</dbReference>
<dbReference type="Pfam" id="PF11154">
    <property type="entry name" value="DUF2934"/>
    <property type="match status" value="1"/>
</dbReference>
<organism evidence="2 3">
    <name type="scientific">Sphingomonas populi</name>
    <dbReference type="NCBI Taxonomy" id="2484750"/>
    <lineage>
        <taxon>Bacteria</taxon>
        <taxon>Pseudomonadati</taxon>
        <taxon>Pseudomonadota</taxon>
        <taxon>Alphaproteobacteria</taxon>
        <taxon>Sphingomonadales</taxon>
        <taxon>Sphingomonadaceae</taxon>
        <taxon>Sphingomonas</taxon>
    </lineage>
</organism>
<dbReference type="InterPro" id="IPR021327">
    <property type="entry name" value="DUF2934"/>
</dbReference>
<keyword evidence="3" id="KW-1185">Reference proteome</keyword>
<protein>
    <submittedName>
        <fullName evidence="2">DUF2934 domain-containing protein</fullName>
    </submittedName>
</protein>
<name>A0A4Q6Y8Q2_9SPHN</name>
<evidence type="ECO:0000313" key="2">
    <source>
        <dbReference type="EMBL" id="RZF66077.1"/>
    </source>
</evidence>
<accession>A0A4Q6Y8Q2</accession>
<comment type="caution">
    <text evidence="2">The sequence shown here is derived from an EMBL/GenBank/DDBJ whole genome shotgun (WGS) entry which is preliminary data.</text>
</comment>